<sequence length="60" mass="6927">MDGNSAYIIGSSYYYEGDEGEQEYVVFIEGDYAYDILFTTDDLSLIQDDIDTIIYSFRVD</sequence>
<evidence type="ECO:0000313" key="1">
    <source>
        <dbReference type="EMBL" id="AAB85028.1"/>
    </source>
</evidence>
<dbReference type="InParanoid" id="O26622"/>
<keyword evidence="2" id="KW-1185">Reference proteome</keyword>
<dbReference type="PIR" id="H69168">
    <property type="entry name" value="H69168"/>
</dbReference>
<proteinExistence type="predicted"/>
<dbReference type="STRING" id="187420.MTH_522"/>
<dbReference type="HOGENOM" id="CLU_189627_0_0_2"/>
<dbReference type="EnsemblBacteria" id="AAB85028">
    <property type="protein sequence ID" value="AAB85028"/>
    <property type="gene ID" value="MTH_522"/>
</dbReference>
<accession>O26622</accession>
<dbReference type="KEGG" id="mth:MTH_522"/>
<dbReference type="EMBL" id="AE000666">
    <property type="protein sequence ID" value="AAB85028.1"/>
    <property type="molecule type" value="Genomic_DNA"/>
</dbReference>
<gene>
    <name evidence="1" type="ordered locus">MTH_522</name>
</gene>
<reference evidence="1 2" key="1">
    <citation type="journal article" date="1997" name="J. Bacteriol.">
        <title>Complete genome sequence of Methanobacterium thermoautotrophicum deltaH: functional analysis and comparative genomics.</title>
        <authorList>
            <person name="Smith D.R."/>
            <person name="Doucette-Stamm L.A."/>
            <person name="Deloughery C."/>
            <person name="Lee H.-M."/>
            <person name="Dubois J."/>
            <person name="Aldredge T."/>
            <person name="Bashirzadeh R."/>
            <person name="Blakely D."/>
            <person name="Cook R."/>
            <person name="Gilbert K."/>
            <person name="Harrison D."/>
            <person name="Hoang L."/>
            <person name="Keagle P."/>
            <person name="Lumm W."/>
            <person name="Pothier B."/>
            <person name="Qiu D."/>
            <person name="Spadafora R."/>
            <person name="Vicare R."/>
            <person name="Wang Y."/>
            <person name="Wierzbowski J."/>
            <person name="Gibson R."/>
            <person name="Jiwani N."/>
            <person name="Caruso A."/>
            <person name="Bush D."/>
            <person name="Safer H."/>
            <person name="Patwell D."/>
            <person name="Prabhakar S."/>
            <person name="McDougall S."/>
            <person name="Shimer G."/>
            <person name="Goyal A."/>
            <person name="Pietrovski S."/>
            <person name="Church G.M."/>
            <person name="Daniels C.J."/>
            <person name="Mao J.-i."/>
            <person name="Rice P."/>
            <person name="Nolling J."/>
            <person name="Reeve J.N."/>
        </authorList>
    </citation>
    <scope>NUCLEOTIDE SEQUENCE [LARGE SCALE GENOMIC DNA]</scope>
    <source>
        <strain evidence="2">ATCC 29096 / DSM 1053 / JCM 10044 / NBRC 100330 / Delta H</strain>
    </source>
</reference>
<name>O26622_METTH</name>
<protein>
    <submittedName>
        <fullName evidence="1">Uncharacterized protein</fullName>
    </submittedName>
</protein>
<dbReference type="PaxDb" id="187420-MTH_522"/>
<organism evidence="1 2">
    <name type="scientific">Methanothermobacter thermautotrophicus (strain ATCC 29096 / DSM 1053 / JCM 10044 / NBRC 100330 / Delta H)</name>
    <name type="common">Methanobacterium thermoautotrophicum</name>
    <dbReference type="NCBI Taxonomy" id="187420"/>
    <lineage>
        <taxon>Archaea</taxon>
        <taxon>Methanobacteriati</taxon>
        <taxon>Methanobacteriota</taxon>
        <taxon>Methanomada group</taxon>
        <taxon>Methanobacteria</taxon>
        <taxon>Methanobacteriales</taxon>
        <taxon>Methanobacteriaceae</taxon>
        <taxon>Methanothermobacter</taxon>
    </lineage>
</organism>
<dbReference type="Proteomes" id="UP000005223">
    <property type="component" value="Chromosome"/>
</dbReference>
<dbReference type="AlphaFoldDB" id="O26622"/>
<evidence type="ECO:0000313" key="2">
    <source>
        <dbReference type="Proteomes" id="UP000005223"/>
    </source>
</evidence>